<dbReference type="SUPFAM" id="SSF48498">
    <property type="entry name" value="Tetracyclin repressor-like, C-terminal domain"/>
    <property type="match status" value="1"/>
</dbReference>
<dbReference type="GO" id="GO:0003700">
    <property type="term" value="F:DNA-binding transcription factor activity"/>
    <property type="evidence" value="ECO:0007669"/>
    <property type="project" value="TreeGrafter"/>
</dbReference>
<feature type="compositionally biased region" description="Basic and acidic residues" evidence="5">
    <location>
        <begin position="208"/>
        <end position="220"/>
    </location>
</feature>
<proteinExistence type="predicted"/>
<evidence type="ECO:0000256" key="5">
    <source>
        <dbReference type="SAM" id="MobiDB-lite"/>
    </source>
</evidence>
<evidence type="ECO:0000256" key="1">
    <source>
        <dbReference type="ARBA" id="ARBA00023015"/>
    </source>
</evidence>
<evidence type="ECO:0000256" key="2">
    <source>
        <dbReference type="ARBA" id="ARBA00023125"/>
    </source>
</evidence>
<dbReference type="Gene3D" id="1.10.357.10">
    <property type="entry name" value="Tetracycline Repressor, domain 2"/>
    <property type="match status" value="1"/>
</dbReference>
<evidence type="ECO:0000256" key="3">
    <source>
        <dbReference type="ARBA" id="ARBA00023163"/>
    </source>
</evidence>
<evidence type="ECO:0000256" key="4">
    <source>
        <dbReference type="PROSITE-ProRule" id="PRU00335"/>
    </source>
</evidence>
<dbReference type="PROSITE" id="PS50977">
    <property type="entry name" value="HTH_TETR_2"/>
    <property type="match status" value="1"/>
</dbReference>
<evidence type="ECO:0000313" key="8">
    <source>
        <dbReference type="Proteomes" id="UP001163127"/>
    </source>
</evidence>
<evidence type="ECO:0000313" key="7">
    <source>
        <dbReference type="EMBL" id="WAL41752.1"/>
    </source>
</evidence>
<accession>A0AA47FEL6</accession>
<feature type="DNA-binding region" description="H-T-H motif" evidence="4">
    <location>
        <begin position="43"/>
        <end position="62"/>
    </location>
</feature>
<protein>
    <submittedName>
        <fullName evidence="7">TetR/AcrR family transcriptional regulator</fullName>
    </submittedName>
</protein>
<dbReference type="PANTHER" id="PTHR30055:SF230">
    <property type="entry name" value="TRANSCRIPTIONAL REGULATORY PROTEIN (PROBABLY TETR-FAMILY)-RELATED"/>
    <property type="match status" value="1"/>
</dbReference>
<dbReference type="AlphaFoldDB" id="A0AA47FEL6"/>
<dbReference type="InterPro" id="IPR050109">
    <property type="entry name" value="HTH-type_TetR-like_transc_reg"/>
</dbReference>
<organism evidence="7 8">
    <name type="scientific">Actinomyces naeslundii</name>
    <dbReference type="NCBI Taxonomy" id="1655"/>
    <lineage>
        <taxon>Bacteria</taxon>
        <taxon>Bacillati</taxon>
        <taxon>Actinomycetota</taxon>
        <taxon>Actinomycetes</taxon>
        <taxon>Actinomycetales</taxon>
        <taxon>Actinomycetaceae</taxon>
        <taxon>Actinomyces</taxon>
    </lineage>
</organism>
<dbReference type="PRINTS" id="PR00455">
    <property type="entry name" value="HTHTETR"/>
</dbReference>
<gene>
    <name evidence="7" type="ORF">OFA60_06585</name>
</gene>
<dbReference type="InterPro" id="IPR011075">
    <property type="entry name" value="TetR_C"/>
</dbReference>
<dbReference type="Proteomes" id="UP001163127">
    <property type="component" value="Chromosome"/>
</dbReference>
<feature type="region of interest" description="Disordered" evidence="5">
    <location>
        <begin position="1"/>
        <end position="22"/>
    </location>
</feature>
<feature type="domain" description="HTH tetR-type" evidence="6">
    <location>
        <begin position="20"/>
        <end position="80"/>
    </location>
</feature>
<dbReference type="InterPro" id="IPR036271">
    <property type="entry name" value="Tet_transcr_reg_TetR-rel_C_sf"/>
</dbReference>
<dbReference type="InterPro" id="IPR009057">
    <property type="entry name" value="Homeodomain-like_sf"/>
</dbReference>
<dbReference type="Pfam" id="PF16859">
    <property type="entry name" value="TetR_C_11"/>
    <property type="match status" value="1"/>
</dbReference>
<sequence>MSDPSGEDRPGGRGGRPRDTAVDQRILQATTSLLAQKGFRGLRVDDVARSAGVPKSTIYRRWPSLTDLAVAAVDDALGERGAVIGDDPLVDLAQIVVRTHTLLISSPLAGALPQLALELVNRPETARLYRERVISPLRDAAINAVRRAIEQTSWKGPDAETSVDMMIGAGLYRHNYLGHTPTLEEAFMIADAVAGRRLPRPDSSSDPTKLKMLPEADHHHGSPRGAENMEK</sequence>
<dbReference type="InterPro" id="IPR001647">
    <property type="entry name" value="HTH_TetR"/>
</dbReference>
<dbReference type="Pfam" id="PF00440">
    <property type="entry name" value="TetR_N"/>
    <property type="match status" value="1"/>
</dbReference>
<dbReference type="EMBL" id="CP113787">
    <property type="protein sequence ID" value="WAL41752.1"/>
    <property type="molecule type" value="Genomic_DNA"/>
</dbReference>
<keyword evidence="1" id="KW-0805">Transcription regulation</keyword>
<dbReference type="GO" id="GO:0000976">
    <property type="term" value="F:transcription cis-regulatory region binding"/>
    <property type="evidence" value="ECO:0007669"/>
    <property type="project" value="TreeGrafter"/>
</dbReference>
<dbReference type="RefSeq" id="WP_268397766.1">
    <property type="nucleotide sequence ID" value="NZ_CP113787.1"/>
</dbReference>
<evidence type="ECO:0000259" key="6">
    <source>
        <dbReference type="PROSITE" id="PS50977"/>
    </source>
</evidence>
<reference evidence="7" key="1">
    <citation type="submission" date="2022-11" db="EMBL/GenBank/DDBJ databases">
        <title>Dental biofilm bacteria. Genome sequencing and assembly.</title>
        <authorList>
            <person name="Robertsson C."/>
        </authorList>
    </citation>
    <scope>NUCLEOTIDE SEQUENCE</scope>
    <source>
        <strain evidence="7">CW</strain>
    </source>
</reference>
<keyword evidence="2 4" id="KW-0238">DNA-binding</keyword>
<name>A0AA47FEL6_ACTNA</name>
<keyword evidence="3" id="KW-0804">Transcription</keyword>
<feature type="region of interest" description="Disordered" evidence="5">
    <location>
        <begin position="197"/>
        <end position="231"/>
    </location>
</feature>
<dbReference type="PANTHER" id="PTHR30055">
    <property type="entry name" value="HTH-TYPE TRANSCRIPTIONAL REGULATOR RUTR"/>
    <property type="match status" value="1"/>
</dbReference>
<dbReference type="SUPFAM" id="SSF46689">
    <property type="entry name" value="Homeodomain-like"/>
    <property type="match status" value="1"/>
</dbReference>